<gene>
    <name evidence="1" type="ORF">E5J99_17690</name>
</gene>
<protein>
    <recommendedName>
        <fullName evidence="3">DUF4848 domain-containing protein</fullName>
    </recommendedName>
</protein>
<dbReference type="RefSeq" id="WP_135499149.1">
    <property type="nucleotide sequence ID" value="NZ_SRLD01000042.1"/>
</dbReference>
<evidence type="ECO:0008006" key="3">
    <source>
        <dbReference type="Google" id="ProtNLM"/>
    </source>
</evidence>
<keyword evidence="2" id="KW-1185">Reference proteome</keyword>
<reference evidence="1 2" key="1">
    <citation type="submission" date="2019-04" db="EMBL/GenBank/DDBJ databases">
        <authorList>
            <person name="Feng G."/>
            <person name="Zhang J."/>
            <person name="Zhu H."/>
        </authorList>
    </citation>
    <scope>NUCLEOTIDE SEQUENCE [LARGE SCALE GENOMIC DNA]</scope>
    <source>
        <strain evidence="1 2">JCM 17223</strain>
    </source>
</reference>
<dbReference type="PROSITE" id="PS51257">
    <property type="entry name" value="PROKAR_LIPOPROTEIN"/>
    <property type="match status" value="1"/>
</dbReference>
<dbReference type="Proteomes" id="UP000297739">
    <property type="component" value="Unassembled WGS sequence"/>
</dbReference>
<dbReference type="EMBL" id="SRLD01000042">
    <property type="protein sequence ID" value="TGE14086.1"/>
    <property type="molecule type" value="Genomic_DNA"/>
</dbReference>
<comment type="caution">
    <text evidence="1">The sequence shown here is derived from an EMBL/GenBank/DDBJ whole genome shotgun (WGS) entry which is preliminary data.</text>
</comment>
<name>A0A4Z0PGY9_9BACT</name>
<evidence type="ECO:0000313" key="1">
    <source>
        <dbReference type="EMBL" id="TGE14086.1"/>
    </source>
</evidence>
<dbReference type="OrthoDB" id="710147at2"/>
<accession>A0A4Z0PGY9</accession>
<proteinExistence type="predicted"/>
<sequence length="327" mass="36513">MKHNSKYLLLAMGLGLLSCEKAPVNPASSQKANTSSALYEGTSTANGRLVFESEDQFLETMKGLQALDHQSLVKWDSENGVTSLVEHYKEFDMEEREEGTVQYLISQGKLLGVPDEKFAAVLNADGVFQVGQEIHKVNQYEELIFPAEREDILIKHSWNDPEVKHIPIEFKYVSEDAKSEIVKEPSTAQRTGNFYGWYTRNVYSDVNNRAMPKTWNSRETRMVAEQWNVTYAVYASHGVRTKYEYRSRFAGWLCNDASYLAVEGNSRVRGTGQPFAIPVSGSSNDSNTSSTSKTLAWLGGLGVAFTIEESNSTHTAVYKGATARTSL</sequence>
<dbReference type="AlphaFoldDB" id="A0A4Z0PGY9"/>
<evidence type="ECO:0000313" key="2">
    <source>
        <dbReference type="Proteomes" id="UP000297739"/>
    </source>
</evidence>
<organism evidence="1 2">
    <name type="scientific">Hymenobacter elongatus</name>
    <dbReference type="NCBI Taxonomy" id="877208"/>
    <lineage>
        <taxon>Bacteria</taxon>
        <taxon>Pseudomonadati</taxon>
        <taxon>Bacteroidota</taxon>
        <taxon>Cytophagia</taxon>
        <taxon>Cytophagales</taxon>
        <taxon>Hymenobacteraceae</taxon>
        <taxon>Hymenobacter</taxon>
    </lineage>
</organism>